<gene>
    <name evidence="1" type="ORF">E4K64_33740</name>
</gene>
<proteinExistence type="predicted"/>
<dbReference type="AlphaFoldDB" id="A0A4Y9NQA8"/>
<reference evidence="1 2" key="1">
    <citation type="submission" date="2019-03" db="EMBL/GenBank/DDBJ databases">
        <title>Bradyrhizobium strains diversity.</title>
        <authorList>
            <person name="Urquiaga M.C.O."/>
            <person name="Hungria M."/>
            <person name="Delamuta J.R.M."/>
            <person name="Klepa M.S."/>
        </authorList>
    </citation>
    <scope>NUCLEOTIDE SEQUENCE [LARGE SCALE GENOMIC DNA]</scope>
    <source>
        <strain evidence="1 2">CNPSo 3426</strain>
    </source>
</reference>
<evidence type="ECO:0000313" key="2">
    <source>
        <dbReference type="Proteomes" id="UP000297700"/>
    </source>
</evidence>
<organism evidence="1 2">
    <name type="scientific">Bradyrhizobium frederickii</name>
    <dbReference type="NCBI Taxonomy" id="2560054"/>
    <lineage>
        <taxon>Bacteria</taxon>
        <taxon>Pseudomonadati</taxon>
        <taxon>Pseudomonadota</taxon>
        <taxon>Alphaproteobacteria</taxon>
        <taxon>Hyphomicrobiales</taxon>
        <taxon>Nitrobacteraceae</taxon>
        <taxon>Bradyrhizobium</taxon>
    </lineage>
</organism>
<dbReference type="Proteomes" id="UP000297700">
    <property type="component" value="Unassembled WGS sequence"/>
</dbReference>
<comment type="caution">
    <text evidence="1">The sequence shown here is derived from an EMBL/GenBank/DDBJ whole genome shotgun (WGS) entry which is preliminary data.</text>
</comment>
<dbReference type="EMBL" id="SPQS01000029">
    <property type="protein sequence ID" value="TFV69196.1"/>
    <property type="molecule type" value="Genomic_DNA"/>
</dbReference>
<name>A0A4Y9NQA8_9BRAD</name>
<accession>A0A4Y9NQA8</accession>
<evidence type="ECO:0000313" key="1">
    <source>
        <dbReference type="EMBL" id="TFV69196.1"/>
    </source>
</evidence>
<protein>
    <recommendedName>
        <fullName evidence="3">Peptidase C39-like domain-containing protein</fullName>
    </recommendedName>
</protein>
<evidence type="ECO:0008006" key="3">
    <source>
        <dbReference type="Google" id="ProtNLM"/>
    </source>
</evidence>
<sequence length="144" mass="15849">MPLYDVTDWVQGTFCVPTALAAITGKKIPDVMEAINKQAEILGIGPFTQSEGIPPKCWLEALPSLGISRRFDEFHKGLTIEELFEKSTTLSPILVLTSHRELGEGHVFAAYNGYVVDTYTGGKVTPFSEVPEAIKGFRVVTEIY</sequence>
<dbReference type="RefSeq" id="WP_135167197.1">
    <property type="nucleotide sequence ID" value="NZ_SPQS01000029.1"/>
</dbReference>